<evidence type="ECO:0000313" key="3">
    <source>
        <dbReference type="Proteomes" id="UP000663829"/>
    </source>
</evidence>
<protein>
    <submittedName>
        <fullName evidence="1">Uncharacterized protein</fullName>
    </submittedName>
</protein>
<feature type="non-terminal residue" evidence="1">
    <location>
        <position position="1"/>
    </location>
</feature>
<sequence>CNSQHETLLREYIQMLKEEINILLNEVSFDWGSPDLFQISNNTIKKKSTTSQHCELRVIDLKMSVVELDMWAHEAHKKLLMADDCFVRLTLALMIEINIKTWQEKQRQDISLKIHSIQNNNSNFNELHKIENDLSNFKTIIKRFNQLRSFIQTLFMTNNNENNIDNVIEISNTSDLSNNHETLDTSANVVNLQMETVQKLDNNRRHTLHKFFRSTPFLHLSDVHIPQMSFLNKYHRKSASSSTESNSNDDYKDSTGFLLKNQIKKIGQHINRQDTIDESSQMPNLNNYGKKYSRNVSNDGLNIIQTSISQKYLETRLILDQLKTSSKHIITTATSCTPSMLFIDNNFYYFDKTSKDLCINSINDNYIGTMKYQIILSESITKMDYCSNRKTIYFLTDNSKLCYITLNNLKRIDNQQIDITSELTLKTLNINDFNDQTTLTSFCCSSTHIYLLQRCPSQNWILKMTYNGDILSKHSNNSFVSSNYNVQIYRISDLSCALKADNQLAFVGYYRPSVQNLLSTKNKEHKIENQHHTSLITFQIDFNSKYSIFTRKWCIMFQNRTRFDLTQGLHSPKIEHLEHTMWICSDRNGKRILLVNDNGIELNRLEIVFKPLNTIQLNDNRIAVKTNDAIVFYTSIDNNQVVFT</sequence>
<dbReference type="Proteomes" id="UP000681722">
    <property type="component" value="Unassembled WGS sequence"/>
</dbReference>
<accession>A0A815E5Y3</accession>
<gene>
    <name evidence="1" type="ORF">GPM918_LOCUS28962</name>
    <name evidence="2" type="ORF">SRO942_LOCUS29497</name>
</gene>
<dbReference type="AlphaFoldDB" id="A0A815E5Y3"/>
<dbReference type="EMBL" id="CAJNOQ010012901">
    <property type="protein sequence ID" value="CAF1310361.1"/>
    <property type="molecule type" value="Genomic_DNA"/>
</dbReference>
<dbReference type="EMBL" id="CAJOBC010042076">
    <property type="protein sequence ID" value="CAF4147000.1"/>
    <property type="molecule type" value="Genomic_DNA"/>
</dbReference>
<evidence type="ECO:0000313" key="1">
    <source>
        <dbReference type="EMBL" id="CAF1310361.1"/>
    </source>
</evidence>
<keyword evidence="3" id="KW-1185">Reference proteome</keyword>
<proteinExistence type="predicted"/>
<organism evidence="1 3">
    <name type="scientific">Didymodactylos carnosus</name>
    <dbReference type="NCBI Taxonomy" id="1234261"/>
    <lineage>
        <taxon>Eukaryota</taxon>
        <taxon>Metazoa</taxon>
        <taxon>Spiralia</taxon>
        <taxon>Gnathifera</taxon>
        <taxon>Rotifera</taxon>
        <taxon>Eurotatoria</taxon>
        <taxon>Bdelloidea</taxon>
        <taxon>Philodinida</taxon>
        <taxon>Philodinidae</taxon>
        <taxon>Didymodactylos</taxon>
    </lineage>
</organism>
<evidence type="ECO:0000313" key="2">
    <source>
        <dbReference type="EMBL" id="CAF4147000.1"/>
    </source>
</evidence>
<name>A0A815E5Y3_9BILA</name>
<reference evidence="1" key="1">
    <citation type="submission" date="2021-02" db="EMBL/GenBank/DDBJ databases">
        <authorList>
            <person name="Nowell W R."/>
        </authorList>
    </citation>
    <scope>NUCLEOTIDE SEQUENCE</scope>
</reference>
<comment type="caution">
    <text evidence="1">The sequence shown here is derived from an EMBL/GenBank/DDBJ whole genome shotgun (WGS) entry which is preliminary data.</text>
</comment>
<dbReference type="Proteomes" id="UP000663829">
    <property type="component" value="Unassembled WGS sequence"/>
</dbReference>